<dbReference type="GeneID" id="20221310"/>
<dbReference type="Pfam" id="PF17866">
    <property type="entry name" value="AAA_lid_6"/>
    <property type="match status" value="1"/>
</dbReference>
<dbReference type="InterPro" id="IPR041627">
    <property type="entry name" value="AAA_lid_6"/>
</dbReference>
<dbReference type="Pfam" id="PF00004">
    <property type="entry name" value="AAA"/>
    <property type="match status" value="1"/>
</dbReference>
<evidence type="ECO:0000313" key="6">
    <source>
        <dbReference type="Proteomes" id="UP000002729"/>
    </source>
</evidence>
<dbReference type="KEGG" id="aaf:AURANDRAFT_33461"/>
<evidence type="ECO:0000259" key="4">
    <source>
        <dbReference type="SMART" id="SM00382"/>
    </source>
</evidence>
<dbReference type="PANTHER" id="PTHR43392">
    <property type="entry name" value="AAA-TYPE ATPASE FAMILY PROTEIN / ANKYRIN REPEAT FAMILY PROTEIN"/>
    <property type="match status" value="1"/>
</dbReference>
<keyword evidence="2" id="KW-0547">Nucleotide-binding</keyword>
<dbReference type="RefSeq" id="XP_009041409.1">
    <property type="nucleotide sequence ID" value="XM_009043161.1"/>
</dbReference>
<dbReference type="SMART" id="SM00382">
    <property type="entry name" value="AAA"/>
    <property type="match status" value="1"/>
</dbReference>
<dbReference type="InterPro" id="IPR050773">
    <property type="entry name" value="CbxX/CfxQ_RuBisCO_ESX"/>
</dbReference>
<dbReference type="eggNOG" id="KOG0730">
    <property type="taxonomic scope" value="Eukaryota"/>
</dbReference>
<comment type="similarity">
    <text evidence="1">Belongs to the CbxX/CfxQ family.</text>
</comment>
<gene>
    <name evidence="5" type="ORF">AURANDRAFT_33461</name>
</gene>
<proteinExistence type="inferred from homology"/>
<keyword evidence="6" id="KW-1185">Reference proteome</keyword>
<dbReference type="AlphaFoldDB" id="F0YLY8"/>
<name>F0YLY8_AURAN</name>
<evidence type="ECO:0000256" key="1">
    <source>
        <dbReference type="ARBA" id="ARBA00010378"/>
    </source>
</evidence>
<dbReference type="Gene3D" id="3.40.50.300">
    <property type="entry name" value="P-loop containing nucleotide triphosphate hydrolases"/>
    <property type="match status" value="1"/>
</dbReference>
<reference evidence="5 6" key="1">
    <citation type="journal article" date="2011" name="Proc. Natl. Acad. Sci. U.S.A.">
        <title>Niche of harmful alga Aureococcus anophagefferens revealed through ecogenomics.</title>
        <authorList>
            <person name="Gobler C.J."/>
            <person name="Berry D.L."/>
            <person name="Dyhrman S.T."/>
            <person name="Wilhelm S.W."/>
            <person name="Salamov A."/>
            <person name="Lobanov A.V."/>
            <person name="Zhang Y."/>
            <person name="Collier J.L."/>
            <person name="Wurch L.L."/>
            <person name="Kustka A.B."/>
            <person name="Dill B.D."/>
            <person name="Shah M."/>
            <person name="VerBerkmoes N.C."/>
            <person name="Kuo A."/>
            <person name="Terry A."/>
            <person name="Pangilinan J."/>
            <person name="Lindquist E.A."/>
            <person name="Lucas S."/>
            <person name="Paulsen I.T."/>
            <person name="Hattenrath-Lehmann T.K."/>
            <person name="Talmage S.C."/>
            <person name="Walker E.A."/>
            <person name="Koch F."/>
            <person name="Burson A.M."/>
            <person name="Marcoval M.A."/>
            <person name="Tang Y.Z."/>
            <person name="Lecleir G.R."/>
            <person name="Coyne K.J."/>
            <person name="Berg G.M."/>
            <person name="Bertrand E.M."/>
            <person name="Saito M.A."/>
            <person name="Gladyshev V.N."/>
            <person name="Grigoriev I.V."/>
        </authorList>
    </citation>
    <scope>NUCLEOTIDE SEQUENCE [LARGE SCALE GENOMIC DNA]</scope>
    <source>
        <strain evidence="6">CCMP 1984</strain>
    </source>
</reference>
<dbReference type="PRINTS" id="PR00819">
    <property type="entry name" value="CBXCFQXSUPER"/>
</dbReference>
<dbReference type="Proteomes" id="UP000002729">
    <property type="component" value="Unassembled WGS sequence"/>
</dbReference>
<dbReference type="InterPro" id="IPR003959">
    <property type="entry name" value="ATPase_AAA_core"/>
</dbReference>
<dbReference type="InterPro" id="IPR027417">
    <property type="entry name" value="P-loop_NTPase"/>
</dbReference>
<dbReference type="CDD" id="cd00009">
    <property type="entry name" value="AAA"/>
    <property type="match status" value="1"/>
</dbReference>
<dbReference type="OrthoDB" id="575at2759"/>
<organism evidence="6">
    <name type="scientific">Aureococcus anophagefferens</name>
    <name type="common">Harmful bloom alga</name>
    <dbReference type="NCBI Taxonomy" id="44056"/>
    <lineage>
        <taxon>Eukaryota</taxon>
        <taxon>Sar</taxon>
        <taxon>Stramenopiles</taxon>
        <taxon>Ochrophyta</taxon>
        <taxon>Pelagophyceae</taxon>
        <taxon>Pelagomonadales</taxon>
        <taxon>Pelagomonadaceae</taxon>
        <taxon>Aureococcus</taxon>
    </lineage>
</organism>
<evidence type="ECO:0000256" key="3">
    <source>
        <dbReference type="ARBA" id="ARBA00022840"/>
    </source>
</evidence>
<sequence>DGESAVADALKALDGITGLGGVKSHVRALAAQIELDARRRMAGMRGSVRGSRNGTCNHMIFHGNPGTGKTTVARVVAGILRALGQLRRGHLVEVDRSGLVAAYQGQTAIKVNEVVSSALGGMLFVDEAYALVKDPKDTFGREALDALIKQIEDRRDDLVVVLAGYSGEMKELLQHNPGVKSRFPTVIHFEDYDAAELLAIARSMLEKQELKLSAGAEAKMAKILEGLAARTGVDNGNGRAVRNLIEMAARKQAVRIAEKRHTLQLEDLQTLDEADFDV</sequence>
<dbReference type="InParanoid" id="F0YLY8"/>
<dbReference type="EMBL" id="GL833159">
    <property type="protein sequence ID" value="EGB03857.1"/>
    <property type="molecule type" value="Genomic_DNA"/>
</dbReference>
<dbReference type="GO" id="GO:0016887">
    <property type="term" value="F:ATP hydrolysis activity"/>
    <property type="evidence" value="ECO:0007669"/>
    <property type="project" value="InterPro"/>
</dbReference>
<feature type="domain" description="AAA+ ATPase" evidence="4">
    <location>
        <begin position="55"/>
        <end position="193"/>
    </location>
</feature>
<dbReference type="FunFam" id="3.40.50.300:FF:000216">
    <property type="entry name" value="Type VII secretion ATPase EccA"/>
    <property type="match status" value="1"/>
</dbReference>
<feature type="non-terminal residue" evidence="5">
    <location>
        <position position="1"/>
    </location>
</feature>
<evidence type="ECO:0000313" key="5">
    <source>
        <dbReference type="EMBL" id="EGB03857.1"/>
    </source>
</evidence>
<dbReference type="GO" id="GO:0005524">
    <property type="term" value="F:ATP binding"/>
    <property type="evidence" value="ECO:0007669"/>
    <property type="project" value="UniProtKB-KW"/>
</dbReference>
<protein>
    <recommendedName>
        <fullName evidence="4">AAA+ ATPase domain-containing protein</fullName>
    </recommendedName>
</protein>
<dbReference type="SUPFAM" id="SSF52540">
    <property type="entry name" value="P-loop containing nucleoside triphosphate hydrolases"/>
    <property type="match status" value="1"/>
</dbReference>
<evidence type="ECO:0000256" key="2">
    <source>
        <dbReference type="ARBA" id="ARBA00022741"/>
    </source>
</evidence>
<dbReference type="Gene3D" id="1.10.8.60">
    <property type="match status" value="1"/>
</dbReference>
<dbReference type="PANTHER" id="PTHR43392:SF2">
    <property type="entry name" value="AAA-TYPE ATPASE FAMILY PROTEIN _ ANKYRIN REPEAT FAMILY PROTEIN"/>
    <property type="match status" value="1"/>
</dbReference>
<dbReference type="OMA" id="IKCTEDF"/>
<dbReference type="InterPro" id="IPR003593">
    <property type="entry name" value="AAA+_ATPase"/>
</dbReference>
<keyword evidence="3" id="KW-0067">ATP-binding</keyword>
<dbReference type="InterPro" id="IPR000641">
    <property type="entry name" value="CbxX/CfxQ"/>
</dbReference>
<accession>F0YLY8</accession>